<comment type="catalytic activity">
    <reaction evidence="1">
        <text>O-phospho-L-threonyl-[protein] + H2O = L-threonyl-[protein] + phosphate</text>
        <dbReference type="Rhea" id="RHEA:47004"/>
        <dbReference type="Rhea" id="RHEA-COMP:11060"/>
        <dbReference type="Rhea" id="RHEA-COMP:11605"/>
        <dbReference type="ChEBI" id="CHEBI:15377"/>
        <dbReference type="ChEBI" id="CHEBI:30013"/>
        <dbReference type="ChEBI" id="CHEBI:43474"/>
        <dbReference type="ChEBI" id="CHEBI:61977"/>
        <dbReference type="EC" id="3.1.3.16"/>
    </reaction>
</comment>
<sequence>MGVSHQKKLANVMQCLCPGQAAALDDMLACSRSSLKMVAGSFYVPEKNELSPLGEDAHFICNKRQTIGLADGVSGSAKKGIDGGKFARELMRNCFPWSKGMRPVDAIESRDLAYSSSAASFAGLGSTKFMCAWDRFLTGDGVLFGAMDHLNDSSSTSTLIEILPVNRNVMVSNDKWCHISSDWHTEHEDLFRLHFGRRTAKGGYMDMKDIPDPFKSKLY</sequence>
<keyword evidence="1" id="KW-0904">Protein phosphatase</keyword>
<comment type="catalytic activity">
    <reaction evidence="1">
        <text>O-phospho-L-seryl-[protein] + H2O = L-seryl-[protein] + phosphate</text>
        <dbReference type="Rhea" id="RHEA:20629"/>
        <dbReference type="Rhea" id="RHEA-COMP:9863"/>
        <dbReference type="Rhea" id="RHEA-COMP:11604"/>
        <dbReference type="ChEBI" id="CHEBI:15377"/>
        <dbReference type="ChEBI" id="CHEBI:29999"/>
        <dbReference type="ChEBI" id="CHEBI:43474"/>
        <dbReference type="ChEBI" id="CHEBI:83421"/>
        <dbReference type="EC" id="3.1.3.16"/>
    </reaction>
</comment>
<accession>A0AA88X0C8</accession>
<dbReference type="EC" id="3.1.3.16" evidence="1"/>
<dbReference type="InterPro" id="IPR039123">
    <property type="entry name" value="PPTC7"/>
</dbReference>
<gene>
    <name evidence="2" type="ORF">RJ639_032108</name>
</gene>
<keyword evidence="1" id="KW-0378">Hydrolase</keyword>
<keyword evidence="3" id="KW-1185">Reference proteome</keyword>
<evidence type="ECO:0000313" key="3">
    <source>
        <dbReference type="Proteomes" id="UP001188597"/>
    </source>
</evidence>
<dbReference type="EMBL" id="JAVXUP010000125">
    <property type="protein sequence ID" value="KAK3037346.1"/>
    <property type="molecule type" value="Genomic_DNA"/>
</dbReference>
<dbReference type="AlphaFoldDB" id="A0AA88X0C8"/>
<proteinExistence type="inferred from homology"/>
<keyword evidence="1" id="KW-0460">Magnesium</keyword>
<dbReference type="GO" id="GO:0004722">
    <property type="term" value="F:protein serine/threonine phosphatase activity"/>
    <property type="evidence" value="ECO:0007669"/>
    <property type="project" value="UniProtKB-EC"/>
</dbReference>
<dbReference type="PANTHER" id="PTHR12320">
    <property type="entry name" value="PROTEIN PHOSPHATASE 2C"/>
    <property type="match status" value="1"/>
</dbReference>
<comment type="caution">
    <text evidence="2">The sequence shown here is derived from an EMBL/GenBank/DDBJ whole genome shotgun (WGS) entry which is preliminary data.</text>
</comment>
<dbReference type="GO" id="GO:0046872">
    <property type="term" value="F:metal ion binding"/>
    <property type="evidence" value="ECO:0007669"/>
    <property type="project" value="UniProtKB-UniRule"/>
</dbReference>
<name>A0AA88X0C8_9ASTE</name>
<dbReference type="Proteomes" id="UP001188597">
    <property type="component" value="Unassembled WGS sequence"/>
</dbReference>
<evidence type="ECO:0000256" key="1">
    <source>
        <dbReference type="RuleBase" id="RU366020"/>
    </source>
</evidence>
<keyword evidence="1" id="KW-0464">Manganese</keyword>
<evidence type="ECO:0000313" key="2">
    <source>
        <dbReference type="EMBL" id="KAK3037346.1"/>
    </source>
</evidence>
<reference evidence="2" key="1">
    <citation type="submission" date="2022-12" db="EMBL/GenBank/DDBJ databases">
        <title>Draft genome assemblies for two species of Escallonia (Escalloniales).</title>
        <authorList>
            <person name="Chanderbali A."/>
            <person name="Dervinis C."/>
            <person name="Anghel I."/>
            <person name="Soltis D."/>
            <person name="Soltis P."/>
            <person name="Zapata F."/>
        </authorList>
    </citation>
    <scope>NUCLEOTIDE SEQUENCE</scope>
    <source>
        <strain evidence="2">UCBG64.0493</strain>
        <tissue evidence="2">Leaf</tissue>
    </source>
</reference>
<dbReference type="PANTHER" id="PTHR12320:SF81">
    <property type="entry name" value="PROTEIN PHOSPHATASE 2C 23-RELATED"/>
    <property type="match status" value="1"/>
</dbReference>
<organism evidence="2 3">
    <name type="scientific">Escallonia herrerae</name>
    <dbReference type="NCBI Taxonomy" id="1293975"/>
    <lineage>
        <taxon>Eukaryota</taxon>
        <taxon>Viridiplantae</taxon>
        <taxon>Streptophyta</taxon>
        <taxon>Embryophyta</taxon>
        <taxon>Tracheophyta</taxon>
        <taxon>Spermatophyta</taxon>
        <taxon>Magnoliopsida</taxon>
        <taxon>eudicotyledons</taxon>
        <taxon>Gunneridae</taxon>
        <taxon>Pentapetalae</taxon>
        <taxon>asterids</taxon>
        <taxon>campanulids</taxon>
        <taxon>Escalloniales</taxon>
        <taxon>Escalloniaceae</taxon>
        <taxon>Escallonia</taxon>
    </lineage>
</organism>
<comment type="similarity">
    <text evidence="1">Belongs to the PP2C family.</text>
</comment>
<comment type="cofactor">
    <cofactor evidence="1">
        <name>Mn(2+)</name>
        <dbReference type="ChEBI" id="CHEBI:29035"/>
    </cofactor>
</comment>
<keyword evidence="1" id="KW-0479">Metal-binding</keyword>
<comment type="cofactor">
    <cofactor evidence="1">
        <name>Mg(2+)</name>
        <dbReference type="ChEBI" id="CHEBI:18420"/>
    </cofactor>
</comment>
<protein>
    <recommendedName>
        <fullName evidence="1">Protein phosphatase</fullName>
        <ecNumber evidence="1">3.1.3.16</ecNumber>
    </recommendedName>
</protein>